<protein>
    <submittedName>
        <fullName evidence="6">ABC transporter ATP-binding protein</fullName>
    </submittedName>
</protein>
<dbReference type="AlphaFoldDB" id="A0A5B9DB78"/>
<dbReference type="SUPFAM" id="SSF52540">
    <property type="entry name" value="P-loop containing nucleoside triphosphate hydrolases"/>
    <property type="match status" value="1"/>
</dbReference>
<evidence type="ECO:0000256" key="3">
    <source>
        <dbReference type="ARBA" id="ARBA00022741"/>
    </source>
</evidence>
<dbReference type="KEGG" id="psyt:DSAG12_02339"/>
<dbReference type="PANTHER" id="PTHR42798:SF2">
    <property type="entry name" value="ABC TRANSPORTER ATP-BINDING PROTEIN MG467-RELATED"/>
    <property type="match status" value="1"/>
</dbReference>
<dbReference type="RefSeq" id="WP_147663384.1">
    <property type="nucleotide sequence ID" value="NZ_CP042905.2"/>
</dbReference>
<dbReference type="InterPro" id="IPR027417">
    <property type="entry name" value="P-loop_NTPase"/>
</dbReference>
<name>A0A5B9DB78_9ARCH</name>
<dbReference type="InterPro" id="IPR017911">
    <property type="entry name" value="MacB-like_ATP-bd"/>
</dbReference>
<dbReference type="GO" id="GO:0005524">
    <property type="term" value="F:ATP binding"/>
    <property type="evidence" value="ECO:0007669"/>
    <property type="project" value="UniProtKB-KW"/>
</dbReference>
<dbReference type="GO" id="GO:0098796">
    <property type="term" value="C:membrane protein complex"/>
    <property type="evidence" value="ECO:0007669"/>
    <property type="project" value="UniProtKB-ARBA"/>
</dbReference>
<dbReference type="InterPro" id="IPR017871">
    <property type="entry name" value="ABC_transporter-like_CS"/>
</dbReference>
<sequence>MNDDEIKSKDEISELPEESKILETQSEILMDNHQRIVNIRCVNVYKIFRQANLEVIALKGVNLDIYAGEIVVIMGPSGSGKTTLLNVISGMDRTSAGNIFIRGYDITRMNDQGVQKILQNEIGIVFQFFNLIPSLTAEGNIELPMTIAGKDSKFKKARVKQLIQDIDLKDRAHHRPFTLSGGEKQKIAIAMAFANNPTVILADEPSGNIDSISSENVMNIFKEFIRKNPNKSVVIVTHNPNLRKIADRTLIIKDGQIIRELGKLQPNRTGLNGKDDEGLQELDKIIQYKKDKDQVENILDPQIRYVEYKNLKNCPNCKSLNIIKKFDQDQGNFKLKNGQLITRASIFCQDCFQLSFKSVSLFDVQKNLI</sequence>
<evidence type="ECO:0000313" key="7">
    <source>
        <dbReference type="Proteomes" id="UP000321408"/>
    </source>
</evidence>
<feature type="domain" description="ABC transporter" evidence="5">
    <location>
        <begin position="39"/>
        <end position="279"/>
    </location>
</feature>
<dbReference type="FunFam" id="3.40.50.300:FF:000032">
    <property type="entry name" value="Export ABC transporter ATP-binding protein"/>
    <property type="match status" value="1"/>
</dbReference>
<dbReference type="CDD" id="cd03255">
    <property type="entry name" value="ABC_MJ0796_LolCDE_FtsE"/>
    <property type="match status" value="1"/>
</dbReference>
<keyword evidence="4 6" id="KW-0067">ATP-binding</keyword>
<keyword evidence="7" id="KW-1185">Reference proteome</keyword>
<dbReference type="InterPro" id="IPR003593">
    <property type="entry name" value="AAA+_ATPase"/>
</dbReference>
<reference evidence="6 7" key="2">
    <citation type="journal article" date="2024" name="Int. J. Syst. Evol. Microbiol.">
        <title>Promethearchaeum syntrophicum gen. nov., sp. nov., an anaerobic, obligately syntrophic archaeon, the first isolate of the lineage 'Asgard' archaea, and proposal of the new archaeal phylum Promethearchaeota phyl. nov. and kingdom Promethearchaeati regn. nov.</title>
        <authorList>
            <person name="Imachi H."/>
            <person name="Nobu M.K."/>
            <person name="Kato S."/>
            <person name="Takaki Y."/>
            <person name="Miyazaki M."/>
            <person name="Miyata M."/>
            <person name="Ogawara M."/>
            <person name="Saito Y."/>
            <person name="Sakai S."/>
            <person name="Tahara Y.O."/>
            <person name="Takano Y."/>
            <person name="Tasumi E."/>
            <person name="Uematsu K."/>
            <person name="Yoshimura T."/>
            <person name="Itoh T."/>
            <person name="Ohkuma M."/>
            <person name="Takai K."/>
        </authorList>
    </citation>
    <scope>NUCLEOTIDE SEQUENCE [LARGE SCALE GENOMIC DNA]</scope>
    <source>
        <strain evidence="6 7">MK-D1</strain>
    </source>
</reference>
<dbReference type="GO" id="GO:0016887">
    <property type="term" value="F:ATP hydrolysis activity"/>
    <property type="evidence" value="ECO:0007669"/>
    <property type="project" value="InterPro"/>
</dbReference>
<dbReference type="EMBL" id="CP042905">
    <property type="protein sequence ID" value="QEE16509.1"/>
    <property type="molecule type" value="Genomic_DNA"/>
</dbReference>
<dbReference type="GeneID" id="41330327"/>
<comment type="similarity">
    <text evidence="1">Belongs to the ABC transporter superfamily.</text>
</comment>
<dbReference type="Proteomes" id="UP000321408">
    <property type="component" value="Chromosome"/>
</dbReference>
<dbReference type="GO" id="GO:0022857">
    <property type="term" value="F:transmembrane transporter activity"/>
    <property type="evidence" value="ECO:0007669"/>
    <property type="project" value="UniProtKB-ARBA"/>
</dbReference>
<dbReference type="PROSITE" id="PS00211">
    <property type="entry name" value="ABC_TRANSPORTER_1"/>
    <property type="match status" value="1"/>
</dbReference>
<dbReference type="Pfam" id="PF00005">
    <property type="entry name" value="ABC_tran"/>
    <property type="match status" value="1"/>
</dbReference>
<proteinExistence type="inferred from homology"/>
<dbReference type="InterPro" id="IPR003439">
    <property type="entry name" value="ABC_transporter-like_ATP-bd"/>
</dbReference>
<evidence type="ECO:0000256" key="2">
    <source>
        <dbReference type="ARBA" id="ARBA00022448"/>
    </source>
</evidence>
<evidence type="ECO:0000313" key="6">
    <source>
        <dbReference type="EMBL" id="QEE16509.1"/>
    </source>
</evidence>
<evidence type="ECO:0000259" key="5">
    <source>
        <dbReference type="PROSITE" id="PS50893"/>
    </source>
</evidence>
<keyword evidence="2" id="KW-0813">Transport</keyword>
<gene>
    <name evidence="6" type="ORF">DSAG12_02339</name>
</gene>
<keyword evidence="3" id="KW-0547">Nucleotide-binding</keyword>
<dbReference type="PANTHER" id="PTHR42798">
    <property type="entry name" value="LIPOPROTEIN-RELEASING SYSTEM ATP-BINDING PROTEIN LOLD"/>
    <property type="match status" value="1"/>
</dbReference>
<dbReference type="PROSITE" id="PS50893">
    <property type="entry name" value="ABC_TRANSPORTER_2"/>
    <property type="match status" value="1"/>
</dbReference>
<evidence type="ECO:0000256" key="1">
    <source>
        <dbReference type="ARBA" id="ARBA00005417"/>
    </source>
</evidence>
<reference evidence="6 7" key="1">
    <citation type="journal article" date="2020" name="Nature">
        <title>Isolation of an archaeon at the prokaryote-eukaryote interface.</title>
        <authorList>
            <person name="Imachi H."/>
            <person name="Nobu M.K."/>
            <person name="Nakahara N."/>
            <person name="Morono Y."/>
            <person name="Ogawara M."/>
            <person name="Takaki Y."/>
            <person name="Takano Y."/>
            <person name="Uematsu K."/>
            <person name="Ikuta T."/>
            <person name="Ito M."/>
            <person name="Matsui Y."/>
            <person name="Miyazaki M."/>
            <person name="Murata K."/>
            <person name="Saito Y."/>
            <person name="Sakai S."/>
            <person name="Song C."/>
            <person name="Tasumi E."/>
            <person name="Yamanaka Y."/>
            <person name="Yamaguchi T."/>
            <person name="Kamagata Y."/>
            <person name="Tamaki H."/>
            <person name="Takai K."/>
        </authorList>
    </citation>
    <scope>NUCLEOTIDE SEQUENCE [LARGE SCALE GENOMIC DNA]</scope>
    <source>
        <strain evidence="6 7">MK-D1</strain>
    </source>
</reference>
<accession>A0A5B9DB78</accession>
<evidence type="ECO:0000256" key="4">
    <source>
        <dbReference type="ARBA" id="ARBA00022840"/>
    </source>
</evidence>
<organism evidence="6 7">
    <name type="scientific">Promethearchaeum syntrophicum</name>
    <dbReference type="NCBI Taxonomy" id="2594042"/>
    <lineage>
        <taxon>Archaea</taxon>
        <taxon>Promethearchaeati</taxon>
        <taxon>Promethearchaeota</taxon>
        <taxon>Promethearchaeia</taxon>
        <taxon>Promethearchaeales</taxon>
        <taxon>Promethearchaeaceae</taxon>
        <taxon>Promethearchaeum</taxon>
    </lineage>
</organism>
<dbReference type="Gene3D" id="3.40.50.300">
    <property type="entry name" value="P-loop containing nucleotide triphosphate hydrolases"/>
    <property type="match status" value="1"/>
</dbReference>
<dbReference type="SMART" id="SM00382">
    <property type="entry name" value="AAA"/>
    <property type="match status" value="1"/>
</dbReference>